<protein>
    <submittedName>
        <fullName evidence="2">Uncharacterized protein</fullName>
    </submittedName>
</protein>
<evidence type="ECO:0000313" key="2">
    <source>
        <dbReference type="EMBL" id="CAD8696826.1"/>
    </source>
</evidence>
<reference evidence="2" key="1">
    <citation type="submission" date="2021-01" db="EMBL/GenBank/DDBJ databases">
        <authorList>
            <person name="Corre E."/>
            <person name="Pelletier E."/>
            <person name="Niang G."/>
            <person name="Scheremetjew M."/>
            <person name="Finn R."/>
            <person name="Kale V."/>
            <person name="Holt S."/>
            <person name="Cochrane G."/>
            <person name="Meng A."/>
            <person name="Brown T."/>
            <person name="Cohen L."/>
        </authorList>
    </citation>
    <scope>NUCLEOTIDE SEQUENCE</scope>
    <source>
        <strain evidence="2">SAG 11-49</strain>
    </source>
</reference>
<dbReference type="AlphaFoldDB" id="A0A7S0S564"/>
<proteinExistence type="predicted"/>
<dbReference type="EMBL" id="HBFB01037380">
    <property type="protein sequence ID" value="CAD8696826.1"/>
    <property type="molecule type" value="Transcribed_RNA"/>
</dbReference>
<name>A0A7S0S564_9CHLO</name>
<evidence type="ECO:0000256" key="1">
    <source>
        <dbReference type="SAM" id="MobiDB-lite"/>
    </source>
</evidence>
<gene>
    <name evidence="2" type="ORF">CLEI1391_LOCUS21013</name>
</gene>
<organism evidence="2">
    <name type="scientific">Chlamydomonas leiostraca</name>
    <dbReference type="NCBI Taxonomy" id="1034604"/>
    <lineage>
        <taxon>Eukaryota</taxon>
        <taxon>Viridiplantae</taxon>
        <taxon>Chlorophyta</taxon>
        <taxon>core chlorophytes</taxon>
        <taxon>Chlorophyceae</taxon>
        <taxon>CS clade</taxon>
        <taxon>Chlamydomonadales</taxon>
        <taxon>Chlamydomonadaceae</taxon>
        <taxon>Chlamydomonas</taxon>
    </lineage>
</organism>
<accession>A0A7S0S564</accession>
<sequence>MVMALLTCYETPARPAKHGLGFSAPNTQPSSPFIAVDDFLRLCGSASWNGSEDSSDSSQSLQAHCRELLELPVLGFDLPWQACPKPVPFAPLTTPSTVPSSRGGRSYGSVLPLHGLATPAAPAHNRAFNNRPAPTAPSTVQQPRQHHTLLARTCAKPSHQPTSSIKGIPSRLGLHKGGVCKKSKPFSGTIMPFQFVKPCGIDGRMTLEVLNAKIQAYDDAAKRASSAPLPPTAGKPPLLKRKASL</sequence>
<feature type="region of interest" description="Disordered" evidence="1">
    <location>
        <begin position="221"/>
        <end position="245"/>
    </location>
</feature>